<evidence type="ECO:0000256" key="15">
    <source>
        <dbReference type="PIRNR" id="PIRNR004491"/>
    </source>
</evidence>
<name>A0A9E8Z808_9CYAN</name>
<dbReference type="PANTHER" id="PTHR22749:SF6">
    <property type="entry name" value="RIBOFLAVIN KINASE"/>
    <property type="match status" value="1"/>
</dbReference>
<keyword evidence="5 15" id="KW-0288">FMN</keyword>
<evidence type="ECO:0000256" key="8">
    <source>
        <dbReference type="ARBA" id="ARBA00022741"/>
    </source>
</evidence>
<dbReference type="InterPro" id="IPR002606">
    <property type="entry name" value="Riboflavin_kinase_bac"/>
</dbReference>
<evidence type="ECO:0000259" key="17">
    <source>
        <dbReference type="SMART" id="SM00904"/>
    </source>
</evidence>
<evidence type="ECO:0000256" key="13">
    <source>
        <dbReference type="ARBA" id="ARBA00047880"/>
    </source>
</evidence>
<dbReference type="Gene3D" id="2.40.30.30">
    <property type="entry name" value="Riboflavin kinase-like"/>
    <property type="match status" value="1"/>
</dbReference>
<evidence type="ECO:0000256" key="2">
    <source>
        <dbReference type="ARBA" id="ARBA00004726"/>
    </source>
</evidence>
<comment type="pathway">
    <text evidence="3 15">Cofactor biosynthesis; FMN biosynthesis; FMN from riboflavin (ATP route): step 1/1.</text>
</comment>
<evidence type="ECO:0000256" key="5">
    <source>
        <dbReference type="ARBA" id="ARBA00022643"/>
    </source>
</evidence>
<dbReference type="EC" id="2.7.1.26" evidence="15"/>
<dbReference type="NCBIfam" id="NF004162">
    <property type="entry name" value="PRK05627.1-5"/>
    <property type="match status" value="1"/>
</dbReference>
<keyword evidence="8 15" id="KW-0547">Nucleotide-binding</keyword>
<dbReference type="Gene3D" id="3.40.50.620">
    <property type="entry name" value="HUPs"/>
    <property type="match status" value="1"/>
</dbReference>
<accession>A0A9E8Z808</accession>
<keyword evidence="19" id="KW-1185">Reference proteome</keyword>
<protein>
    <recommendedName>
        <fullName evidence="15">Riboflavin biosynthesis protein</fullName>
    </recommendedName>
    <domain>
        <recommendedName>
            <fullName evidence="15">Riboflavin kinase</fullName>
            <ecNumber evidence="15">2.7.1.26</ecNumber>
        </recommendedName>
        <alternativeName>
            <fullName evidence="15">Flavokinase</fullName>
        </alternativeName>
    </domain>
    <domain>
        <recommendedName>
            <fullName evidence="15">FMN adenylyltransferase</fullName>
            <ecNumber evidence="15">2.7.7.2</ecNumber>
        </recommendedName>
        <alternativeName>
            <fullName evidence="15">FAD pyrophosphorylase</fullName>
        </alternativeName>
        <alternativeName>
            <fullName evidence="15">FAD synthase</fullName>
        </alternativeName>
    </domain>
</protein>
<feature type="domain" description="Riboflavin kinase" evidence="17">
    <location>
        <begin position="174"/>
        <end position="302"/>
    </location>
</feature>
<comment type="catalytic activity">
    <reaction evidence="13 15">
        <text>riboflavin + ATP = FMN + ADP + H(+)</text>
        <dbReference type="Rhea" id="RHEA:14357"/>
        <dbReference type="ChEBI" id="CHEBI:15378"/>
        <dbReference type="ChEBI" id="CHEBI:30616"/>
        <dbReference type="ChEBI" id="CHEBI:57986"/>
        <dbReference type="ChEBI" id="CHEBI:58210"/>
        <dbReference type="ChEBI" id="CHEBI:456216"/>
        <dbReference type="EC" id="2.7.1.26"/>
    </reaction>
</comment>
<dbReference type="GO" id="GO:0005524">
    <property type="term" value="F:ATP binding"/>
    <property type="evidence" value="ECO:0007669"/>
    <property type="project" value="UniProtKB-UniRule"/>
</dbReference>
<evidence type="ECO:0000256" key="6">
    <source>
        <dbReference type="ARBA" id="ARBA00022679"/>
    </source>
</evidence>
<sequence>MWITSSLDTIKTPAFVALGNFDGIHQGHQQVIRPILGHTYATVLTFCPHPQEFFTGKQRALLTPRDEKAQYLQELGVQQLVLLPFNQTLANLTPQEFVEEILVRRLQAKQISVGQDFCFGKQRSGTTLDLQTIAAQHGIEVQIAPLFVHNGERISSSAIRQALEQGNLSYANQLLGRSYRLIGQVNPGQQLGRTIGFPTANLKLPPEKFVPRQGVYSVWVYRRSQPNPTPLPGVMNIGRRPTVNGTSQTIEVHLLDWSGDLYGETLSVSLESFLRPEQKFSSLEDLKAQIQTDCESARSQLAHARPQPQLMQKTYD</sequence>
<dbReference type="InterPro" id="IPR015865">
    <property type="entry name" value="Riboflavin_kinase_bac/euk"/>
</dbReference>
<reference evidence="18" key="1">
    <citation type="submission" date="2022-12" db="EMBL/GenBank/DDBJ databases">
        <title>Polyphasic identification of a Novel Hot-Spring Cyanobacterium Ocullathermofonsia sinensis gen nov. sp. nov. and Genomic Insights on its Adaptations to the Thermal Habitat.</title>
        <authorList>
            <person name="Daroch M."/>
            <person name="Tang J."/>
            <person name="Jiang Y."/>
        </authorList>
    </citation>
    <scope>NUCLEOTIDE SEQUENCE</scope>
    <source>
        <strain evidence="18">PKUAC-SCTA174</strain>
    </source>
</reference>
<dbReference type="Pfam" id="PF06574">
    <property type="entry name" value="FAD_syn"/>
    <property type="match status" value="1"/>
</dbReference>
<dbReference type="SMART" id="SM00904">
    <property type="entry name" value="Flavokinase"/>
    <property type="match status" value="1"/>
</dbReference>
<dbReference type="SUPFAM" id="SSF82114">
    <property type="entry name" value="Riboflavin kinase-like"/>
    <property type="match status" value="1"/>
</dbReference>
<comment type="catalytic activity">
    <reaction evidence="14 15">
        <text>FMN + ATP + H(+) = FAD + diphosphate</text>
        <dbReference type="Rhea" id="RHEA:17237"/>
        <dbReference type="ChEBI" id="CHEBI:15378"/>
        <dbReference type="ChEBI" id="CHEBI:30616"/>
        <dbReference type="ChEBI" id="CHEBI:33019"/>
        <dbReference type="ChEBI" id="CHEBI:57692"/>
        <dbReference type="ChEBI" id="CHEBI:58210"/>
        <dbReference type="EC" id="2.7.7.2"/>
    </reaction>
</comment>
<dbReference type="NCBIfam" id="TIGR00083">
    <property type="entry name" value="ribF"/>
    <property type="match status" value="1"/>
</dbReference>
<comment type="similarity">
    <text evidence="15">Belongs to the ribF family.</text>
</comment>
<evidence type="ECO:0000256" key="9">
    <source>
        <dbReference type="ARBA" id="ARBA00022777"/>
    </source>
</evidence>
<dbReference type="GO" id="GO:0006747">
    <property type="term" value="P:FAD biosynthetic process"/>
    <property type="evidence" value="ECO:0007669"/>
    <property type="project" value="UniProtKB-UniRule"/>
</dbReference>
<evidence type="ECO:0000256" key="14">
    <source>
        <dbReference type="ARBA" id="ARBA00049494"/>
    </source>
</evidence>
<dbReference type="RefSeq" id="WP_268607579.1">
    <property type="nucleotide sequence ID" value="NZ_CP113797.1"/>
</dbReference>
<dbReference type="GO" id="GO:0008531">
    <property type="term" value="F:riboflavin kinase activity"/>
    <property type="evidence" value="ECO:0007669"/>
    <property type="project" value="UniProtKB-UniRule"/>
</dbReference>
<evidence type="ECO:0000256" key="3">
    <source>
        <dbReference type="ARBA" id="ARBA00005201"/>
    </source>
</evidence>
<dbReference type="InterPro" id="IPR023468">
    <property type="entry name" value="Riboflavin_kinase"/>
</dbReference>
<proteinExistence type="inferred from homology"/>
<gene>
    <name evidence="18" type="ORF">OXH18_13365</name>
</gene>
<comment type="pathway">
    <text evidence="2 15">Cofactor biosynthesis; FAD biosynthesis; FAD from FMN: step 1/1.</text>
</comment>
<keyword evidence="9 15" id="KW-0418">Kinase</keyword>
<dbReference type="AlphaFoldDB" id="A0A9E8Z808"/>
<evidence type="ECO:0000256" key="7">
    <source>
        <dbReference type="ARBA" id="ARBA00022695"/>
    </source>
</evidence>
<dbReference type="Pfam" id="PF01687">
    <property type="entry name" value="Flavokinase"/>
    <property type="match status" value="1"/>
</dbReference>
<evidence type="ECO:0000313" key="18">
    <source>
        <dbReference type="EMBL" id="WAL58179.1"/>
    </source>
</evidence>
<dbReference type="EMBL" id="CP113797">
    <property type="protein sequence ID" value="WAL58179.1"/>
    <property type="molecule type" value="Genomic_DNA"/>
</dbReference>
<keyword evidence="11 15" id="KW-0067">ATP-binding</keyword>
<organism evidence="18 19">
    <name type="scientific">Thermocoleostomius sinensis A174</name>
    <dbReference type="NCBI Taxonomy" id="2016057"/>
    <lineage>
        <taxon>Bacteria</taxon>
        <taxon>Bacillati</taxon>
        <taxon>Cyanobacteriota</taxon>
        <taxon>Cyanophyceae</taxon>
        <taxon>Oculatellales</taxon>
        <taxon>Oculatellaceae</taxon>
        <taxon>Thermocoleostomius</taxon>
    </lineage>
</organism>
<keyword evidence="4 15" id="KW-0285">Flavoprotein</keyword>
<dbReference type="PIRSF" id="PIRSF004491">
    <property type="entry name" value="FAD_Synth"/>
    <property type="match status" value="1"/>
</dbReference>
<evidence type="ECO:0000256" key="4">
    <source>
        <dbReference type="ARBA" id="ARBA00022630"/>
    </source>
</evidence>
<dbReference type="FunFam" id="3.40.50.620:FF:000021">
    <property type="entry name" value="Riboflavin biosynthesis protein"/>
    <property type="match status" value="1"/>
</dbReference>
<dbReference type="KEGG" id="tsin:OXH18_13365"/>
<keyword evidence="6 15" id="KW-0808">Transferase</keyword>
<dbReference type="Proteomes" id="UP001163152">
    <property type="component" value="Chromosome"/>
</dbReference>
<keyword evidence="12" id="KW-0511">Multifunctional enzyme</keyword>
<evidence type="ECO:0000313" key="19">
    <source>
        <dbReference type="Proteomes" id="UP001163152"/>
    </source>
</evidence>
<dbReference type="PANTHER" id="PTHR22749">
    <property type="entry name" value="RIBOFLAVIN KINASE/FMN ADENYLYLTRANSFERASE"/>
    <property type="match status" value="1"/>
</dbReference>
<dbReference type="InterPro" id="IPR023465">
    <property type="entry name" value="Riboflavin_kinase_dom_sf"/>
</dbReference>
<evidence type="ECO:0000256" key="11">
    <source>
        <dbReference type="ARBA" id="ARBA00022840"/>
    </source>
</evidence>
<evidence type="ECO:0000256" key="12">
    <source>
        <dbReference type="ARBA" id="ARBA00023268"/>
    </source>
</evidence>
<dbReference type="CDD" id="cd02064">
    <property type="entry name" value="FAD_synthetase_N"/>
    <property type="match status" value="1"/>
</dbReference>
<evidence type="ECO:0000256" key="1">
    <source>
        <dbReference type="ARBA" id="ARBA00002121"/>
    </source>
</evidence>
<dbReference type="InterPro" id="IPR014729">
    <property type="entry name" value="Rossmann-like_a/b/a_fold"/>
</dbReference>
<dbReference type="EC" id="2.7.7.2" evidence="15"/>
<dbReference type="GO" id="GO:0009231">
    <property type="term" value="P:riboflavin biosynthetic process"/>
    <property type="evidence" value="ECO:0007669"/>
    <property type="project" value="InterPro"/>
</dbReference>
<evidence type="ECO:0000256" key="10">
    <source>
        <dbReference type="ARBA" id="ARBA00022827"/>
    </source>
</evidence>
<keyword evidence="10 15" id="KW-0274">FAD</keyword>
<dbReference type="NCBIfam" id="NF004160">
    <property type="entry name" value="PRK05627.1-3"/>
    <property type="match status" value="1"/>
</dbReference>
<keyword evidence="7 15" id="KW-0548">Nucleotidyltransferase</keyword>
<evidence type="ECO:0000256" key="16">
    <source>
        <dbReference type="SAM" id="MobiDB-lite"/>
    </source>
</evidence>
<dbReference type="InterPro" id="IPR015864">
    <property type="entry name" value="FAD_synthase"/>
</dbReference>
<dbReference type="SUPFAM" id="SSF52374">
    <property type="entry name" value="Nucleotidylyl transferase"/>
    <property type="match status" value="1"/>
</dbReference>
<dbReference type="GO" id="GO:0003919">
    <property type="term" value="F:FMN adenylyltransferase activity"/>
    <property type="evidence" value="ECO:0007669"/>
    <property type="project" value="UniProtKB-UniRule"/>
</dbReference>
<dbReference type="FunFam" id="2.40.30.30:FF:000003">
    <property type="entry name" value="Riboflavin biosynthesis protein"/>
    <property type="match status" value="1"/>
</dbReference>
<dbReference type="GO" id="GO:0009398">
    <property type="term" value="P:FMN biosynthetic process"/>
    <property type="evidence" value="ECO:0007669"/>
    <property type="project" value="UniProtKB-UniRule"/>
</dbReference>
<comment type="function">
    <text evidence="1">Catalyzes the phosphorylation of riboflavin to FMN followed by the adenylation of FMN to FAD.</text>
</comment>
<feature type="region of interest" description="Disordered" evidence="16">
    <location>
        <begin position="297"/>
        <end position="316"/>
    </location>
</feature>